<dbReference type="InterPro" id="IPR036615">
    <property type="entry name" value="Mur_ligase_C_dom_sf"/>
</dbReference>
<dbReference type="GO" id="GO:0008841">
    <property type="term" value="F:dihydrofolate synthase activity"/>
    <property type="evidence" value="ECO:0007669"/>
    <property type="project" value="TreeGrafter"/>
</dbReference>
<dbReference type="InterPro" id="IPR001645">
    <property type="entry name" value="Folylpolyglutamate_synth"/>
</dbReference>
<keyword evidence="6 11" id="KW-0547">Nucleotide-binding</keyword>
<dbReference type="InterPro" id="IPR004101">
    <property type="entry name" value="Mur_ligase_C"/>
</dbReference>
<dbReference type="Pfam" id="PF08245">
    <property type="entry name" value="Mur_ligase_M"/>
    <property type="match status" value="1"/>
</dbReference>
<evidence type="ECO:0000256" key="7">
    <source>
        <dbReference type="ARBA" id="ARBA00022840"/>
    </source>
</evidence>
<dbReference type="PIRSF" id="PIRSF001563">
    <property type="entry name" value="Folylpolyglu_synth"/>
    <property type="match status" value="1"/>
</dbReference>
<dbReference type="GO" id="GO:0004326">
    <property type="term" value="F:tetrahydrofolylpolyglutamate synthase activity"/>
    <property type="evidence" value="ECO:0007669"/>
    <property type="project" value="UniProtKB-EC"/>
</dbReference>
<evidence type="ECO:0000256" key="4">
    <source>
        <dbReference type="ARBA" id="ARBA00022598"/>
    </source>
</evidence>
<comment type="similarity">
    <text evidence="2 11">Belongs to the folylpolyglutamate synthase family.</text>
</comment>
<dbReference type="Proteomes" id="UP000253034">
    <property type="component" value="Unassembled WGS sequence"/>
</dbReference>
<feature type="domain" description="Mur ligase C-terminal" evidence="12">
    <location>
        <begin position="293"/>
        <end position="412"/>
    </location>
</feature>
<dbReference type="EC" id="6.3.2.17" evidence="3"/>
<evidence type="ECO:0000256" key="2">
    <source>
        <dbReference type="ARBA" id="ARBA00008276"/>
    </source>
</evidence>
<dbReference type="PANTHER" id="PTHR11136">
    <property type="entry name" value="FOLYLPOLYGLUTAMATE SYNTHASE-RELATED"/>
    <property type="match status" value="1"/>
</dbReference>
<dbReference type="PANTHER" id="PTHR11136:SF0">
    <property type="entry name" value="DIHYDROFOLATE SYNTHETASE-RELATED"/>
    <property type="match status" value="1"/>
</dbReference>
<dbReference type="InterPro" id="IPR013221">
    <property type="entry name" value="Mur_ligase_cen"/>
</dbReference>
<reference evidence="14 15" key="1">
    <citation type="submission" date="2018-07" db="EMBL/GenBank/DDBJ databases">
        <title>Genomic Encyclopedia of Type Strains, Phase IV (KMG-IV): sequencing the most valuable type-strain genomes for metagenomic binning, comparative biology and taxonomic classification.</title>
        <authorList>
            <person name="Goeker M."/>
        </authorList>
    </citation>
    <scope>NUCLEOTIDE SEQUENCE [LARGE SCALE GENOMIC DNA]</scope>
    <source>
        <strain evidence="14 15">DSM 27016</strain>
    </source>
</reference>
<dbReference type="NCBIfam" id="TIGR01499">
    <property type="entry name" value="folC"/>
    <property type="match status" value="1"/>
</dbReference>
<feature type="domain" description="Mur ligase central" evidence="13">
    <location>
        <begin position="44"/>
        <end position="266"/>
    </location>
</feature>
<proteinExistence type="inferred from homology"/>
<dbReference type="InterPro" id="IPR018109">
    <property type="entry name" value="Folylpolyglutamate_synth_CS"/>
</dbReference>
<dbReference type="RefSeq" id="WP_114296249.1">
    <property type="nucleotide sequence ID" value="NZ_QPJT01000002.1"/>
</dbReference>
<dbReference type="SUPFAM" id="SSF53244">
    <property type="entry name" value="MurD-like peptide ligases, peptide-binding domain"/>
    <property type="match status" value="1"/>
</dbReference>
<dbReference type="PROSITE" id="PS01011">
    <property type="entry name" value="FOLYLPOLYGLU_SYNT_1"/>
    <property type="match status" value="1"/>
</dbReference>
<dbReference type="GO" id="GO:0005524">
    <property type="term" value="F:ATP binding"/>
    <property type="evidence" value="ECO:0007669"/>
    <property type="project" value="UniProtKB-KW"/>
</dbReference>
<dbReference type="InterPro" id="IPR036565">
    <property type="entry name" value="Mur-like_cat_sf"/>
</dbReference>
<dbReference type="Pfam" id="PF02875">
    <property type="entry name" value="Mur_ligase_C"/>
    <property type="match status" value="1"/>
</dbReference>
<evidence type="ECO:0000259" key="12">
    <source>
        <dbReference type="Pfam" id="PF02875"/>
    </source>
</evidence>
<dbReference type="PROSITE" id="PS01012">
    <property type="entry name" value="FOLYLPOLYGLU_SYNT_2"/>
    <property type="match status" value="1"/>
</dbReference>
<evidence type="ECO:0000256" key="9">
    <source>
        <dbReference type="ARBA" id="ARBA00030592"/>
    </source>
</evidence>
<dbReference type="GO" id="GO:0046872">
    <property type="term" value="F:metal ion binding"/>
    <property type="evidence" value="ECO:0007669"/>
    <property type="project" value="UniProtKB-KW"/>
</dbReference>
<name>A0A369BFU8_9FIRM</name>
<evidence type="ECO:0000313" key="15">
    <source>
        <dbReference type="Proteomes" id="UP000253034"/>
    </source>
</evidence>
<dbReference type="FunFam" id="3.40.1190.10:FF:000011">
    <property type="entry name" value="Folylpolyglutamate synthase/dihydrofolate synthase"/>
    <property type="match status" value="1"/>
</dbReference>
<evidence type="ECO:0000256" key="5">
    <source>
        <dbReference type="ARBA" id="ARBA00022723"/>
    </source>
</evidence>
<evidence type="ECO:0000256" key="10">
    <source>
        <dbReference type="ARBA" id="ARBA00047493"/>
    </source>
</evidence>
<comment type="catalytic activity">
    <reaction evidence="10">
        <text>(6S)-5,6,7,8-tetrahydrofolyl-(gamma-L-Glu)(n) + L-glutamate + ATP = (6S)-5,6,7,8-tetrahydrofolyl-(gamma-L-Glu)(n+1) + ADP + phosphate + H(+)</text>
        <dbReference type="Rhea" id="RHEA:10580"/>
        <dbReference type="Rhea" id="RHEA-COMP:14738"/>
        <dbReference type="Rhea" id="RHEA-COMP:14740"/>
        <dbReference type="ChEBI" id="CHEBI:15378"/>
        <dbReference type="ChEBI" id="CHEBI:29985"/>
        <dbReference type="ChEBI" id="CHEBI:30616"/>
        <dbReference type="ChEBI" id="CHEBI:43474"/>
        <dbReference type="ChEBI" id="CHEBI:141005"/>
        <dbReference type="ChEBI" id="CHEBI:456216"/>
        <dbReference type="EC" id="6.3.2.17"/>
    </reaction>
</comment>
<dbReference type="SUPFAM" id="SSF53623">
    <property type="entry name" value="MurD-like peptide ligases, catalytic domain"/>
    <property type="match status" value="1"/>
</dbReference>
<dbReference type="Gene3D" id="3.90.190.20">
    <property type="entry name" value="Mur ligase, C-terminal domain"/>
    <property type="match status" value="1"/>
</dbReference>
<keyword evidence="7 11" id="KW-0067">ATP-binding</keyword>
<keyword evidence="15" id="KW-1185">Reference proteome</keyword>
<evidence type="ECO:0000256" key="8">
    <source>
        <dbReference type="ARBA" id="ARBA00022842"/>
    </source>
</evidence>
<comment type="caution">
    <text evidence="14">The sequence shown here is derived from an EMBL/GenBank/DDBJ whole genome shotgun (WGS) entry which is preliminary data.</text>
</comment>
<evidence type="ECO:0000256" key="1">
    <source>
        <dbReference type="ARBA" id="ARBA00001946"/>
    </source>
</evidence>
<dbReference type="EMBL" id="QPJT01000002">
    <property type="protein sequence ID" value="RCX20135.1"/>
    <property type="molecule type" value="Genomic_DNA"/>
</dbReference>
<dbReference type="Gene3D" id="3.40.1190.10">
    <property type="entry name" value="Mur-like, catalytic domain"/>
    <property type="match status" value="1"/>
</dbReference>
<protein>
    <recommendedName>
        <fullName evidence="3">tetrahydrofolate synthase</fullName>
        <ecNumber evidence="3">6.3.2.17</ecNumber>
    </recommendedName>
    <alternativeName>
        <fullName evidence="9">Tetrahydrofolylpolyglutamate synthase</fullName>
    </alternativeName>
</protein>
<organism evidence="14 15">
    <name type="scientific">Anaerobacterium chartisolvens</name>
    <dbReference type="NCBI Taxonomy" id="1297424"/>
    <lineage>
        <taxon>Bacteria</taxon>
        <taxon>Bacillati</taxon>
        <taxon>Bacillota</taxon>
        <taxon>Clostridia</taxon>
        <taxon>Eubacteriales</taxon>
        <taxon>Oscillospiraceae</taxon>
        <taxon>Anaerobacterium</taxon>
    </lineage>
</organism>
<dbReference type="GO" id="GO:0005737">
    <property type="term" value="C:cytoplasm"/>
    <property type="evidence" value="ECO:0007669"/>
    <property type="project" value="TreeGrafter"/>
</dbReference>
<gene>
    <name evidence="14" type="ORF">DFR58_102207</name>
</gene>
<keyword evidence="5" id="KW-0479">Metal-binding</keyword>
<evidence type="ECO:0000259" key="13">
    <source>
        <dbReference type="Pfam" id="PF08245"/>
    </source>
</evidence>
<keyword evidence="4 11" id="KW-0436">Ligase</keyword>
<keyword evidence="8" id="KW-0460">Magnesium</keyword>
<accession>A0A369BFU8</accession>
<evidence type="ECO:0000256" key="11">
    <source>
        <dbReference type="PIRNR" id="PIRNR001563"/>
    </source>
</evidence>
<dbReference type="OrthoDB" id="9809356at2"/>
<sequence length="424" mass="46954">MDYTEALEYIHNTLKFGSKLGVHNIGMLMELMGNPQDELKYVHVAGTNGKGSTSAFISSILMSAGYKVGIYTSPYIQRFTERIKINATEIIPEELARITELVKSMADTMVERGDNHPTEFEIVTAIAFQYFYEQKCDIVVLEVGLGGRFDSTNIIKTPCVSVITTISLDHTSILGNTLSRIAFEKAGIIKQGGEVVIYPQQEEAQEVFIDVCRRQGAVMHSVSLEEINVVESGIKGQVFDCEGYKGLKITLMGDHQANNAVMAVKCCEILRAKGFNIPAHSIREGLFKAKWPGRLEVLRDRPAVLIDGAHNTEGARALYAAMEKYFQGRRKIFIIGVLKDKDYNTIIEVIAPIAYCFITVSPNSERALPADELAVFLKGYCKNVIIGDTIKEAVRLALDMASENDVVCAFGSLYYIGEVRGCFI</sequence>
<comment type="cofactor">
    <cofactor evidence="1">
        <name>Mg(2+)</name>
        <dbReference type="ChEBI" id="CHEBI:18420"/>
    </cofactor>
</comment>
<evidence type="ECO:0000256" key="3">
    <source>
        <dbReference type="ARBA" id="ARBA00013025"/>
    </source>
</evidence>
<evidence type="ECO:0000313" key="14">
    <source>
        <dbReference type="EMBL" id="RCX20135.1"/>
    </source>
</evidence>
<evidence type="ECO:0000256" key="6">
    <source>
        <dbReference type="ARBA" id="ARBA00022741"/>
    </source>
</evidence>
<dbReference type="AlphaFoldDB" id="A0A369BFU8"/>